<name>A0A919SKT2_9ACTN</name>
<reference evidence="1" key="1">
    <citation type="submission" date="2021-03" db="EMBL/GenBank/DDBJ databases">
        <title>Whole genome shotgun sequence of Actinoplanes consettensis NBRC 14913.</title>
        <authorList>
            <person name="Komaki H."/>
            <person name="Tamura T."/>
        </authorList>
    </citation>
    <scope>NUCLEOTIDE SEQUENCE</scope>
    <source>
        <strain evidence="1">NBRC 14913</strain>
    </source>
</reference>
<sequence>MPLPDLASYSPHRTVLNAAFEGVSVPGLRAEFFHRSEGERTASVGRYSLGGQYLLMAWGWTDEEHCSWSSVRDPAGFWHPERAGHPVVRILRAGPGPDAPVTGMAVRAPSGEWVTADRGPVPAR</sequence>
<accession>A0A919SKT2</accession>
<dbReference type="EMBL" id="BOQP01000017">
    <property type="protein sequence ID" value="GIM73850.1"/>
    <property type="molecule type" value="Genomic_DNA"/>
</dbReference>
<keyword evidence="2" id="KW-1185">Reference proteome</keyword>
<proteinExistence type="predicted"/>
<comment type="caution">
    <text evidence="1">The sequence shown here is derived from an EMBL/GenBank/DDBJ whole genome shotgun (WGS) entry which is preliminary data.</text>
</comment>
<dbReference type="RefSeq" id="WP_212998484.1">
    <property type="nucleotide sequence ID" value="NZ_BAAATW010000012.1"/>
</dbReference>
<gene>
    <name evidence="1" type="ORF">Aco04nite_37440</name>
</gene>
<evidence type="ECO:0000313" key="1">
    <source>
        <dbReference type="EMBL" id="GIM73850.1"/>
    </source>
</evidence>
<protein>
    <submittedName>
        <fullName evidence="1">Uncharacterized protein</fullName>
    </submittedName>
</protein>
<dbReference type="AlphaFoldDB" id="A0A919SKT2"/>
<dbReference type="Proteomes" id="UP000680865">
    <property type="component" value="Unassembled WGS sequence"/>
</dbReference>
<organism evidence="1 2">
    <name type="scientific">Winogradskya consettensis</name>
    <dbReference type="NCBI Taxonomy" id="113560"/>
    <lineage>
        <taxon>Bacteria</taxon>
        <taxon>Bacillati</taxon>
        <taxon>Actinomycetota</taxon>
        <taxon>Actinomycetes</taxon>
        <taxon>Micromonosporales</taxon>
        <taxon>Micromonosporaceae</taxon>
        <taxon>Winogradskya</taxon>
    </lineage>
</organism>
<evidence type="ECO:0000313" key="2">
    <source>
        <dbReference type="Proteomes" id="UP000680865"/>
    </source>
</evidence>